<keyword evidence="10" id="KW-1185">Reference proteome</keyword>
<keyword evidence="2" id="KW-0813">Transport</keyword>
<keyword evidence="4 7" id="KW-1133">Transmembrane helix</keyword>
<keyword evidence="3 7" id="KW-0812">Transmembrane</keyword>
<dbReference type="Proteomes" id="UP001500968">
    <property type="component" value="Unassembled WGS sequence"/>
</dbReference>
<dbReference type="Pfam" id="PF00999">
    <property type="entry name" value="Na_H_Exchanger"/>
    <property type="match status" value="1"/>
</dbReference>
<feature type="transmembrane region" description="Helical" evidence="7">
    <location>
        <begin position="298"/>
        <end position="330"/>
    </location>
</feature>
<keyword evidence="5" id="KW-0406">Ion transport</keyword>
<dbReference type="InterPro" id="IPR038770">
    <property type="entry name" value="Na+/solute_symporter_sf"/>
</dbReference>
<evidence type="ECO:0000313" key="10">
    <source>
        <dbReference type="Proteomes" id="UP001500968"/>
    </source>
</evidence>
<evidence type="ECO:0000256" key="4">
    <source>
        <dbReference type="ARBA" id="ARBA00022989"/>
    </source>
</evidence>
<protein>
    <submittedName>
        <fullName evidence="9">Cation:proton antiporter</fullName>
    </submittedName>
</protein>
<gene>
    <name evidence="9" type="ORF">GCM10022386_15490</name>
</gene>
<name>A0ABP7TWW9_9FLAO</name>
<feature type="transmembrane region" description="Helical" evidence="7">
    <location>
        <begin position="116"/>
        <end position="145"/>
    </location>
</feature>
<feature type="transmembrane region" description="Helical" evidence="7">
    <location>
        <begin position="91"/>
        <end position="110"/>
    </location>
</feature>
<evidence type="ECO:0000256" key="6">
    <source>
        <dbReference type="ARBA" id="ARBA00023136"/>
    </source>
</evidence>
<evidence type="ECO:0000256" key="2">
    <source>
        <dbReference type="ARBA" id="ARBA00022448"/>
    </source>
</evidence>
<proteinExistence type="predicted"/>
<dbReference type="InterPro" id="IPR050794">
    <property type="entry name" value="CPA2_transporter"/>
</dbReference>
<feature type="transmembrane region" description="Helical" evidence="7">
    <location>
        <begin position="227"/>
        <end position="250"/>
    </location>
</feature>
<comment type="subcellular location">
    <subcellularLocation>
        <location evidence="1">Membrane</location>
        <topology evidence="1">Multi-pass membrane protein</topology>
    </subcellularLocation>
</comment>
<dbReference type="EMBL" id="BAABCR010000015">
    <property type="protein sequence ID" value="GAA4032248.1"/>
    <property type="molecule type" value="Genomic_DNA"/>
</dbReference>
<evidence type="ECO:0000256" key="7">
    <source>
        <dbReference type="SAM" id="Phobius"/>
    </source>
</evidence>
<evidence type="ECO:0000256" key="3">
    <source>
        <dbReference type="ARBA" id="ARBA00022692"/>
    </source>
</evidence>
<feature type="transmembrane region" description="Helical" evidence="7">
    <location>
        <begin position="7"/>
        <end position="25"/>
    </location>
</feature>
<dbReference type="Gene3D" id="1.20.1530.20">
    <property type="match status" value="1"/>
</dbReference>
<sequence length="758" mass="84541">MRNLKNTLFYLVITGGFTALMYWIIEQGKLLEVGRKIVSPTSSDSQWIQFLSSLFHNLQHPLALLLVQIISIVIVARIFGWIFRKIGQPSVIGEIIAGIVLGPSLFGLYFPDLKDALFPVASLGNLQVLSQVGLILFMFVIGMELDLKVLKNKANDAVVISHASIVIPFALGIGLSYFIYQNHEFTPEGVEFLSFALFMGIAMSITAFPVLARIVQERGIHKTRLGTIVITCAAADDITAWCLLAAVIAIVKAGSFVSSLYIIGLAVLYVLMMLFVVKPFLKRVGDLYAKKENIKKSVVAIFFLTLMVSAYLTEVIGIHALFGAFMAGAIMPDIAKFRNVFIEKVEDVSVILLLPLFFVFTGLRTEIGLINEPYLWKITGYIILVAVVGKFFGSALAARFVGQNWRESWTIGALMNTRGLMELVVLNIGYELGVLSPKVFTMMVIMALVTTFMTGPALDIINFIFKTKDVIIPSEVKKNSKFKILISFGNNEKGKSLLRLANSLVKGQPEAANVTAMHLTMSDEMHAFNIEEYEKETFDPIVKESKKLNQEITTIFKATGDIETDIADVAFEGKYDLVLVGLGKSIFEGTILGKVLGFTSRIINPDRLLDKFKGKEGLFENSPFDDRTRLIISKTKTPLGILIDKDLKQVDKVFLGIYSVGDVFLIDYAQRLMQNNNAQVTILDNNDHTKNNFLIQNSLEALEQKHGDKFDVFQPNQITKPFLLEQDLVIFSLETWKHLVDEEVSWLQDIPSVLIVKP</sequence>
<dbReference type="RefSeq" id="WP_324689115.1">
    <property type="nucleotide sequence ID" value="NZ_BAABCR010000015.1"/>
</dbReference>
<feature type="transmembrane region" description="Helical" evidence="7">
    <location>
        <begin position="256"/>
        <end position="277"/>
    </location>
</feature>
<feature type="domain" description="Cation/H+ exchanger transmembrane" evidence="8">
    <location>
        <begin position="74"/>
        <end position="458"/>
    </location>
</feature>
<organism evidence="9 10">
    <name type="scientific">Flavobacterium cheonhonense</name>
    <dbReference type="NCBI Taxonomy" id="706185"/>
    <lineage>
        <taxon>Bacteria</taxon>
        <taxon>Pseudomonadati</taxon>
        <taxon>Bacteroidota</taxon>
        <taxon>Flavobacteriia</taxon>
        <taxon>Flavobacteriales</taxon>
        <taxon>Flavobacteriaceae</taxon>
        <taxon>Flavobacterium</taxon>
    </lineage>
</organism>
<reference evidence="10" key="1">
    <citation type="journal article" date="2019" name="Int. J. Syst. Evol. Microbiol.">
        <title>The Global Catalogue of Microorganisms (GCM) 10K type strain sequencing project: providing services to taxonomists for standard genome sequencing and annotation.</title>
        <authorList>
            <consortium name="The Broad Institute Genomics Platform"/>
            <consortium name="The Broad Institute Genome Sequencing Center for Infectious Disease"/>
            <person name="Wu L."/>
            <person name="Ma J."/>
        </authorList>
    </citation>
    <scope>NUCLEOTIDE SEQUENCE [LARGE SCALE GENOMIC DNA]</scope>
    <source>
        <strain evidence="10">JCM 17064</strain>
    </source>
</reference>
<dbReference type="PANTHER" id="PTHR32468">
    <property type="entry name" value="CATION/H + ANTIPORTER"/>
    <property type="match status" value="1"/>
</dbReference>
<feature type="transmembrane region" description="Helical" evidence="7">
    <location>
        <begin position="192"/>
        <end position="215"/>
    </location>
</feature>
<evidence type="ECO:0000259" key="8">
    <source>
        <dbReference type="Pfam" id="PF00999"/>
    </source>
</evidence>
<keyword evidence="6 7" id="KW-0472">Membrane</keyword>
<feature type="transmembrane region" description="Helical" evidence="7">
    <location>
        <begin position="350"/>
        <end position="369"/>
    </location>
</feature>
<dbReference type="InterPro" id="IPR006153">
    <property type="entry name" value="Cation/H_exchanger_TM"/>
</dbReference>
<evidence type="ECO:0000313" key="9">
    <source>
        <dbReference type="EMBL" id="GAA4032248.1"/>
    </source>
</evidence>
<evidence type="ECO:0000256" key="1">
    <source>
        <dbReference type="ARBA" id="ARBA00004141"/>
    </source>
</evidence>
<dbReference type="PANTHER" id="PTHR32468:SF0">
    <property type="entry name" value="K(+)_H(+) ANTIPORTER 1"/>
    <property type="match status" value="1"/>
</dbReference>
<accession>A0ABP7TWW9</accession>
<comment type="caution">
    <text evidence="9">The sequence shown here is derived from an EMBL/GenBank/DDBJ whole genome shotgun (WGS) entry which is preliminary data.</text>
</comment>
<feature type="transmembrane region" description="Helical" evidence="7">
    <location>
        <begin position="381"/>
        <end position="401"/>
    </location>
</feature>
<feature type="transmembrane region" description="Helical" evidence="7">
    <location>
        <begin position="157"/>
        <end position="180"/>
    </location>
</feature>
<feature type="transmembrane region" description="Helical" evidence="7">
    <location>
        <begin position="62"/>
        <end position="79"/>
    </location>
</feature>
<evidence type="ECO:0000256" key="5">
    <source>
        <dbReference type="ARBA" id="ARBA00023065"/>
    </source>
</evidence>